<feature type="compositionally biased region" description="Basic residues" evidence="1">
    <location>
        <begin position="1"/>
        <end position="10"/>
    </location>
</feature>
<feature type="region of interest" description="Disordered" evidence="1">
    <location>
        <begin position="1"/>
        <end position="40"/>
    </location>
</feature>
<dbReference type="EMBL" id="JYDP01002837">
    <property type="protein sequence ID" value="KRY96419.1"/>
    <property type="molecule type" value="Genomic_DNA"/>
</dbReference>
<name>A0A0V1GF53_9BILA</name>
<keyword evidence="3" id="KW-1185">Reference proteome</keyword>
<sequence length="40" mass="4670">MAEKHLRKFSKSLVTTHVGEDVKKEDPPPLLVGRKERRKE</sequence>
<gene>
    <name evidence="2" type="ORF">T11_387</name>
</gene>
<dbReference type="AlphaFoldDB" id="A0A0V1GF53"/>
<proteinExistence type="predicted"/>
<comment type="caution">
    <text evidence="2">The sequence shown here is derived from an EMBL/GenBank/DDBJ whole genome shotgun (WGS) entry which is preliminary data.</text>
</comment>
<accession>A0A0V1GF53</accession>
<evidence type="ECO:0000256" key="1">
    <source>
        <dbReference type="SAM" id="MobiDB-lite"/>
    </source>
</evidence>
<feature type="compositionally biased region" description="Basic and acidic residues" evidence="1">
    <location>
        <begin position="18"/>
        <end position="27"/>
    </location>
</feature>
<organism evidence="2 3">
    <name type="scientific">Trichinella zimbabwensis</name>
    <dbReference type="NCBI Taxonomy" id="268475"/>
    <lineage>
        <taxon>Eukaryota</taxon>
        <taxon>Metazoa</taxon>
        <taxon>Ecdysozoa</taxon>
        <taxon>Nematoda</taxon>
        <taxon>Enoplea</taxon>
        <taxon>Dorylaimia</taxon>
        <taxon>Trichinellida</taxon>
        <taxon>Trichinellidae</taxon>
        <taxon>Trichinella</taxon>
    </lineage>
</organism>
<evidence type="ECO:0000313" key="2">
    <source>
        <dbReference type="EMBL" id="KRY96419.1"/>
    </source>
</evidence>
<dbReference type="Proteomes" id="UP000055024">
    <property type="component" value="Unassembled WGS sequence"/>
</dbReference>
<reference evidence="2 3" key="1">
    <citation type="submission" date="2015-01" db="EMBL/GenBank/DDBJ databases">
        <title>Evolution of Trichinella species and genotypes.</title>
        <authorList>
            <person name="Korhonen P.K."/>
            <person name="Edoardo P."/>
            <person name="Giuseppe L.R."/>
            <person name="Gasser R.B."/>
        </authorList>
    </citation>
    <scope>NUCLEOTIDE SEQUENCE [LARGE SCALE GENOMIC DNA]</scope>
    <source>
        <strain evidence="2">ISS1029</strain>
    </source>
</reference>
<evidence type="ECO:0000313" key="3">
    <source>
        <dbReference type="Proteomes" id="UP000055024"/>
    </source>
</evidence>
<protein>
    <submittedName>
        <fullName evidence="2">Uncharacterized protein</fullName>
    </submittedName>
</protein>